<evidence type="ECO:0000313" key="2">
    <source>
        <dbReference type="Proteomes" id="UP000001072"/>
    </source>
</evidence>
<dbReference type="VEuPathDB" id="FungiDB:MELLADRAFT_104263"/>
<organism evidence="2">
    <name type="scientific">Melampsora larici-populina (strain 98AG31 / pathotype 3-4-7)</name>
    <name type="common">Poplar leaf rust fungus</name>
    <dbReference type="NCBI Taxonomy" id="747676"/>
    <lineage>
        <taxon>Eukaryota</taxon>
        <taxon>Fungi</taxon>
        <taxon>Dikarya</taxon>
        <taxon>Basidiomycota</taxon>
        <taxon>Pucciniomycotina</taxon>
        <taxon>Pucciniomycetes</taxon>
        <taxon>Pucciniales</taxon>
        <taxon>Melampsoraceae</taxon>
        <taxon>Melampsora</taxon>
    </lineage>
</organism>
<accession>F4RE52</accession>
<dbReference type="RefSeq" id="XP_007407690.1">
    <property type="nucleotide sequence ID" value="XM_007407628.1"/>
</dbReference>
<evidence type="ECO:0000313" key="1">
    <source>
        <dbReference type="EMBL" id="EGG09330.1"/>
    </source>
</evidence>
<dbReference type="eggNOG" id="ENOG502T0JJ">
    <property type="taxonomic scope" value="Eukaryota"/>
</dbReference>
<dbReference type="AlphaFoldDB" id="F4RE52"/>
<protein>
    <submittedName>
        <fullName evidence="1">Uncharacterized protein</fullName>
    </submittedName>
</protein>
<dbReference type="KEGG" id="mlr:MELLADRAFT_104263"/>
<dbReference type="InParanoid" id="F4RE52"/>
<dbReference type="HOGENOM" id="CLU_946898_0_0_1"/>
<keyword evidence="2" id="KW-1185">Reference proteome</keyword>
<dbReference type="GeneID" id="18922202"/>
<gene>
    <name evidence="1" type="ORF">MELLADRAFT_104263</name>
</gene>
<dbReference type="EMBL" id="GL883098">
    <property type="protein sequence ID" value="EGG09330.1"/>
    <property type="molecule type" value="Genomic_DNA"/>
</dbReference>
<name>F4RE52_MELLP</name>
<reference evidence="2" key="1">
    <citation type="journal article" date="2011" name="Proc. Natl. Acad. Sci. U.S.A.">
        <title>Obligate biotrophy features unraveled by the genomic analysis of rust fungi.</title>
        <authorList>
            <person name="Duplessis S."/>
            <person name="Cuomo C.A."/>
            <person name="Lin Y.-C."/>
            <person name="Aerts A."/>
            <person name="Tisserant E."/>
            <person name="Veneault-Fourrey C."/>
            <person name="Joly D.L."/>
            <person name="Hacquard S."/>
            <person name="Amselem J."/>
            <person name="Cantarel B.L."/>
            <person name="Chiu R."/>
            <person name="Coutinho P.M."/>
            <person name="Feau N."/>
            <person name="Field M."/>
            <person name="Frey P."/>
            <person name="Gelhaye E."/>
            <person name="Goldberg J."/>
            <person name="Grabherr M.G."/>
            <person name="Kodira C.D."/>
            <person name="Kohler A."/>
            <person name="Kuees U."/>
            <person name="Lindquist E.A."/>
            <person name="Lucas S.M."/>
            <person name="Mago R."/>
            <person name="Mauceli E."/>
            <person name="Morin E."/>
            <person name="Murat C."/>
            <person name="Pangilinan J.L."/>
            <person name="Park R."/>
            <person name="Pearson M."/>
            <person name="Quesneville H."/>
            <person name="Rouhier N."/>
            <person name="Sakthikumar S."/>
            <person name="Salamov A.A."/>
            <person name="Schmutz J."/>
            <person name="Selles B."/>
            <person name="Shapiro H."/>
            <person name="Tanguay P."/>
            <person name="Tuskan G.A."/>
            <person name="Henrissat B."/>
            <person name="Van de Peer Y."/>
            <person name="Rouze P."/>
            <person name="Ellis J.G."/>
            <person name="Dodds P.N."/>
            <person name="Schein J.E."/>
            <person name="Zhong S."/>
            <person name="Hamelin R.C."/>
            <person name="Grigoriev I.V."/>
            <person name="Szabo L.J."/>
            <person name="Martin F."/>
        </authorList>
    </citation>
    <scope>NUCLEOTIDE SEQUENCE [LARGE SCALE GENOMIC DNA]</scope>
    <source>
        <strain evidence="2">98AG31 / pathotype 3-4-7</strain>
    </source>
</reference>
<sequence>MTLGGSYDMAGVWRPDLGSGTATVYFDKLNPYNQSLYSNYYGSYGDLLEYEHALRLARDLSEDERLSRWQQRLAFEELEHEQRMRRYERMSEIERQRLGLVGRSWWAGRYGVGHHRNGGWRERFGDRLTTWTSDRLPLSSTLGHRYGSMRGLNDSLRRANHRVEESLYRAQDEIDKAFYVAQEDELFDAMRRQDRERERGREVEEELYDMVEEQRLERMREEDRLERQAYEARYIEERLDDQILENRVLEDRLYDDEDRLYNASDSRYREAELDCYEREHLVKSSITSGLNAQS</sequence>
<proteinExistence type="predicted"/>
<dbReference type="Proteomes" id="UP000001072">
    <property type="component" value="Unassembled WGS sequence"/>
</dbReference>
<dbReference type="OrthoDB" id="2497981at2759"/>